<feature type="transmembrane region" description="Helical" evidence="2">
    <location>
        <begin position="99"/>
        <end position="118"/>
    </location>
</feature>
<feature type="compositionally biased region" description="Polar residues" evidence="1">
    <location>
        <begin position="195"/>
        <end position="207"/>
    </location>
</feature>
<dbReference type="InterPro" id="IPR022062">
    <property type="entry name" value="DUF3618"/>
</dbReference>
<protein>
    <submittedName>
        <fullName evidence="3">DUF3618 domain-containing protein</fullName>
    </submittedName>
</protein>
<name>A0A4R0HC21_9ACTN</name>
<evidence type="ECO:0000313" key="3">
    <source>
        <dbReference type="EMBL" id="TCC07753.1"/>
    </source>
</evidence>
<feature type="region of interest" description="Disordered" evidence="1">
    <location>
        <begin position="164"/>
        <end position="207"/>
    </location>
</feature>
<dbReference type="AlphaFoldDB" id="A0A4R0HC21"/>
<keyword evidence="4" id="KW-1185">Reference proteome</keyword>
<gene>
    <name evidence="3" type="ORF">E0H45_17505</name>
</gene>
<dbReference type="EMBL" id="SJJZ01000002">
    <property type="protein sequence ID" value="TCC07753.1"/>
    <property type="molecule type" value="Genomic_DNA"/>
</dbReference>
<keyword evidence="2" id="KW-1133">Transmembrane helix</keyword>
<keyword evidence="2" id="KW-0812">Transmembrane</keyword>
<feature type="compositionally biased region" description="Polar residues" evidence="1">
    <location>
        <begin position="59"/>
        <end position="74"/>
    </location>
</feature>
<feature type="compositionally biased region" description="Basic and acidic residues" evidence="1">
    <location>
        <begin position="7"/>
        <end position="21"/>
    </location>
</feature>
<dbReference type="OrthoDB" id="3218417at2"/>
<comment type="caution">
    <text evidence="3">The sequence shown here is derived from an EMBL/GenBank/DDBJ whole genome shotgun (WGS) entry which is preliminary data.</text>
</comment>
<evidence type="ECO:0000256" key="2">
    <source>
        <dbReference type="SAM" id="Phobius"/>
    </source>
</evidence>
<evidence type="ECO:0000256" key="1">
    <source>
        <dbReference type="SAM" id="MobiDB-lite"/>
    </source>
</evidence>
<feature type="region of interest" description="Disordered" evidence="1">
    <location>
        <begin position="1"/>
        <end position="21"/>
    </location>
</feature>
<sequence>MAEDPEELKREIEQTRRSVGRDVDALTEKVSPSRVVGRRIDRARGGVRRLKDQVMGSAGSVSETAGSAMSTVQDAGSKVGEAVESAPDMARARTRGTPLAAGLIAFAAGWVVAAALPASTRERELAQDTKDKAMEAAGPVKEQAAQMAHEVKDNLQEPAQQAVHNVKQSASEAVADVADEGRSAAQHVADDAKNSADNVRQAGSSSS</sequence>
<reference evidence="3 4" key="1">
    <citation type="submission" date="2019-02" db="EMBL/GenBank/DDBJ databases">
        <title>Kribbella capetownensis sp. nov. and Kribbella speibonae sp. nov., isolated from soil.</title>
        <authorList>
            <person name="Curtis S.M."/>
            <person name="Norton I."/>
            <person name="Everest G.J."/>
            <person name="Meyers P.R."/>
        </authorList>
    </citation>
    <scope>NUCLEOTIDE SEQUENCE [LARGE SCALE GENOMIC DNA]</scope>
    <source>
        <strain evidence="3 4">KCTC 29219</strain>
    </source>
</reference>
<dbReference type="Pfam" id="PF12277">
    <property type="entry name" value="DUF3618"/>
    <property type="match status" value="1"/>
</dbReference>
<keyword evidence="2" id="KW-0472">Membrane</keyword>
<proteinExistence type="predicted"/>
<dbReference type="RefSeq" id="WP_131338529.1">
    <property type="nucleotide sequence ID" value="NZ_SJJZ01000002.1"/>
</dbReference>
<evidence type="ECO:0000313" key="4">
    <source>
        <dbReference type="Proteomes" id="UP000292346"/>
    </source>
</evidence>
<dbReference type="Proteomes" id="UP000292346">
    <property type="component" value="Unassembled WGS sequence"/>
</dbReference>
<dbReference type="Gene3D" id="1.10.287.700">
    <property type="entry name" value="Helix hairpin bin"/>
    <property type="match status" value="1"/>
</dbReference>
<feature type="region of interest" description="Disordered" evidence="1">
    <location>
        <begin position="54"/>
        <end position="87"/>
    </location>
</feature>
<accession>A0A4R0HC21</accession>
<organism evidence="3 4">
    <name type="scientific">Kribbella soli</name>
    <dbReference type="NCBI Taxonomy" id="1124743"/>
    <lineage>
        <taxon>Bacteria</taxon>
        <taxon>Bacillati</taxon>
        <taxon>Actinomycetota</taxon>
        <taxon>Actinomycetes</taxon>
        <taxon>Propionibacteriales</taxon>
        <taxon>Kribbellaceae</taxon>
        <taxon>Kribbella</taxon>
    </lineage>
</organism>